<keyword evidence="2" id="KW-1185">Reference proteome</keyword>
<reference evidence="1" key="1">
    <citation type="submission" date="2022-06" db="EMBL/GenBank/DDBJ databases">
        <title>Complete genome sequences of two strains of the flax pathogen Septoria linicola.</title>
        <authorList>
            <person name="Lapalu N."/>
            <person name="Simon A."/>
            <person name="Demenou B."/>
            <person name="Paumier D."/>
            <person name="Guillot M.-P."/>
            <person name="Gout L."/>
            <person name="Valade R."/>
        </authorList>
    </citation>
    <scope>NUCLEOTIDE SEQUENCE</scope>
    <source>
        <strain evidence="1">SE15195</strain>
    </source>
</reference>
<dbReference type="Proteomes" id="UP001056384">
    <property type="component" value="Chromosome 5"/>
</dbReference>
<protein>
    <submittedName>
        <fullName evidence="1">Uncharacterized protein</fullName>
    </submittedName>
</protein>
<proteinExistence type="predicted"/>
<gene>
    <name evidence="1" type="ORF">Slin15195_G063690</name>
</gene>
<evidence type="ECO:0000313" key="2">
    <source>
        <dbReference type="Proteomes" id="UP001056384"/>
    </source>
</evidence>
<accession>A0A9Q9AV15</accession>
<sequence length="288" mass="31851">MTDVGYFPSIDEYQAKISKKRCAPAPLLPTPSTQGTFLPVFGVEVEASKSTPGMNEPVPCQACSCPISDACILETFAFLHGSMNLLREIYEWQEFGDAKLGEIVANPCQLATIIRDLLPSTRKRDAPEAAASASLLLRRDSFLPTPEDSDVCSYVRQRLEDLMLDSVDTFAPIQHRIHVILAIMGFDSAEFRAHLRHRKLVQESDEVDLMCQAYDHLARSSPKVYSSQFAEQVQALRAAIEAISYQIAFEVDVRSSSTGEIVESVAAEKRFSCTTAKLISIPRLTACV</sequence>
<dbReference type="AlphaFoldDB" id="A0A9Q9AV15"/>
<organism evidence="1 2">
    <name type="scientific">Septoria linicola</name>
    <dbReference type="NCBI Taxonomy" id="215465"/>
    <lineage>
        <taxon>Eukaryota</taxon>
        <taxon>Fungi</taxon>
        <taxon>Dikarya</taxon>
        <taxon>Ascomycota</taxon>
        <taxon>Pezizomycotina</taxon>
        <taxon>Dothideomycetes</taxon>
        <taxon>Dothideomycetidae</taxon>
        <taxon>Mycosphaerellales</taxon>
        <taxon>Mycosphaerellaceae</taxon>
        <taxon>Septoria</taxon>
    </lineage>
</organism>
<dbReference type="EMBL" id="CP099422">
    <property type="protein sequence ID" value="USW53050.1"/>
    <property type="molecule type" value="Genomic_DNA"/>
</dbReference>
<dbReference type="OrthoDB" id="3640849at2759"/>
<name>A0A9Q9AV15_9PEZI</name>
<evidence type="ECO:0000313" key="1">
    <source>
        <dbReference type="EMBL" id="USW53050.1"/>
    </source>
</evidence>